<reference evidence="2" key="1">
    <citation type="journal article" date="2008" name="J. Bacteriol.">
        <title>Genome sequence of Thermofilum pendens reveals an exceptional loss of biosynthetic pathways without genome reduction.</title>
        <authorList>
            <person name="Anderson I."/>
            <person name="Rodriguez J."/>
            <person name="Susanti D."/>
            <person name="Porat I."/>
            <person name="Reich C."/>
            <person name="Ulrich L.E."/>
            <person name="Elkins J.G."/>
            <person name="Mavromatis K."/>
            <person name="Lykidis A."/>
            <person name="Kim E."/>
            <person name="Thompson L.S."/>
            <person name="Nolan M."/>
            <person name="Land M."/>
            <person name="Copeland A."/>
            <person name="Lapidus A."/>
            <person name="Lucas S."/>
            <person name="Detter C."/>
            <person name="Zhulin I.B."/>
            <person name="Olsen G.J."/>
            <person name="Whitman W."/>
            <person name="Mukhopadhyay B."/>
            <person name="Bristow J."/>
            <person name="Kyrpides N."/>
        </authorList>
    </citation>
    <scope>NUCLEOTIDE SEQUENCE [LARGE SCALE GENOMIC DNA]</scope>
    <source>
        <strain evidence="2">DSM 2475 / Hrk 5</strain>
    </source>
</reference>
<dbReference type="eggNOG" id="arCOG14996">
    <property type="taxonomic scope" value="Archaea"/>
</dbReference>
<dbReference type="HOGENOM" id="CLU_2204250_0_0_2"/>
<dbReference type="EnsemblBacteria" id="ABL78107">
    <property type="protein sequence ID" value="ABL78107"/>
    <property type="gene ID" value="Tpen_0705"/>
</dbReference>
<proteinExistence type="predicted"/>
<dbReference type="AlphaFoldDB" id="A1RY27"/>
<dbReference type="Proteomes" id="UP000000641">
    <property type="component" value="Chromosome"/>
</dbReference>
<accession>A1RY27</accession>
<dbReference type="STRING" id="368408.Tpen_0705"/>
<dbReference type="KEGG" id="tpe:Tpen_0705"/>
<gene>
    <name evidence="1" type="ordered locus">Tpen_0705</name>
</gene>
<organism evidence="1 2">
    <name type="scientific">Thermofilum pendens (strain DSM 2475 / Hrk 5)</name>
    <dbReference type="NCBI Taxonomy" id="368408"/>
    <lineage>
        <taxon>Archaea</taxon>
        <taxon>Thermoproteota</taxon>
        <taxon>Thermoprotei</taxon>
        <taxon>Thermofilales</taxon>
        <taxon>Thermofilaceae</taxon>
        <taxon>Thermofilum</taxon>
    </lineage>
</organism>
<protein>
    <submittedName>
        <fullName evidence="1">Uncharacterized protein</fullName>
    </submittedName>
</protein>
<sequence>MQSSRTIEEKQKLLEHLASVVEELLRNTKSSQISIKLRTLLRYAYVSYVKKTSDINVIRGLVPRVRPPAWLTNQYYYREIELMLKTRFNARIENRRQFRYVVLYKNPSNFRR</sequence>
<name>A1RY27_THEPD</name>
<evidence type="ECO:0000313" key="1">
    <source>
        <dbReference type="EMBL" id="ABL78107.1"/>
    </source>
</evidence>
<keyword evidence="2" id="KW-1185">Reference proteome</keyword>
<evidence type="ECO:0000313" key="2">
    <source>
        <dbReference type="Proteomes" id="UP000000641"/>
    </source>
</evidence>
<dbReference type="EMBL" id="CP000505">
    <property type="protein sequence ID" value="ABL78107.1"/>
    <property type="molecule type" value="Genomic_DNA"/>
</dbReference>